<keyword evidence="3" id="KW-1185">Reference proteome</keyword>
<dbReference type="AlphaFoldDB" id="A0A919Q4J8"/>
<dbReference type="NCBIfam" id="NF003768">
    <property type="entry name" value="PRK05365.1"/>
    <property type="match status" value="1"/>
</dbReference>
<sequence>MSTPFSLDDRARDALFTQARSSIRFADREVSVDTIREVWELIKWGPTGNNTVPMRLLVAQSPEARGAVIAHALEGNRAKLEKAPLLLVAARDERFHDTFDVTGGGSASTYERLESDPAKRASMSHAGAMLQTGYFIIGLRALGLAVRPYGGFDKAAMDQALLAGKSWRSEVLFGVGYPAAGDHGAGQRRGRLGADQAVMVA</sequence>
<dbReference type="Proteomes" id="UP000652354">
    <property type="component" value="Unassembled WGS sequence"/>
</dbReference>
<dbReference type="SUPFAM" id="SSF55469">
    <property type="entry name" value="FMN-dependent nitroreductase-like"/>
    <property type="match status" value="1"/>
</dbReference>
<dbReference type="PANTHER" id="PTHR43543:SF1">
    <property type="entry name" value="MALONIC SEMIALDEHYDE REDUCTASE RUTE-RELATED"/>
    <property type="match status" value="1"/>
</dbReference>
<dbReference type="GO" id="GO:0016491">
    <property type="term" value="F:oxidoreductase activity"/>
    <property type="evidence" value="ECO:0007669"/>
    <property type="project" value="InterPro"/>
</dbReference>
<dbReference type="RefSeq" id="WP_203655454.1">
    <property type="nucleotide sequence ID" value="NZ_BONR01000003.1"/>
</dbReference>
<comment type="caution">
    <text evidence="2">The sequence shown here is derived from an EMBL/GenBank/DDBJ whole genome shotgun (WGS) entry which is preliminary data.</text>
</comment>
<protein>
    <submittedName>
        <fullName evidence="2">Nitroreductase family protein</fullName>
    </submittedName>
</protein>
<evidence type="ECO:0000259" key="1">
    <source>
        <dbReference type="Pfam" id="PF00881"/>
    </source>
</evidence>
<evidence type="ECO:0000313" key="2">
    <source>
        <dbReference type="EMBL" id="GIG54786.1"/>
    </source>
</evidence>
<reference evidence="2" key="1">
    <citation type="submission" date="2021-01" db="EMBL/GenBank/DDBJ databases">
        <title>Whole genome shotgun sequence of Demequina activiva NBRC 110675.</title>
        <authorList>
            <person name="Komaki H."/>
            <person name="Tamura T."/>
        </authorList>
    </citation>
    <scope>NUCLEOTIDE SEQUENCE</scope>
    <source>
        <strain evidence="2">NBRC 110675</strain>
    </source>
</reference>
<dbReference type="InterPro" id="IPR029479">
    <property type="entry name" value="Nitroreductase"/>
</dbReference>
<name>A0A919Q4J8_9MICO</name>
<dbReference type="Gene3D" id="3.40.109.10">
    <property type="entry name" value="NADH Oxidase"/>
    <property type="match status" value="1"/>
</dbReference>
<proteinExistence type="predicted"/>
<dbReference type="InterPro" id="IPR050461">
    <property type="entry name" value="Nitroreductase_HadB/RutE"/>
</dbReference>
<dbReference type="EMBL" id="BONR01000003">
    <property type="protein sequence ID" value="GIG54786.1"/>
    <property type="molecule type" value="Genomic_DNA"/>
</dbReference>
<dbReference type="InterPro" id="IPR000415">
    <property type="entry name" value="Nitroreductase-like"/>
</dbReference>
<dbReference type="PANTHER" id="PTHR43543">
    <property type="entry name" value="MALONIC SEMIALDEHYDE REDUCTASE RUTE-RELATED"/>
    <property type="match status" value="1"/>
</dbReference>
<evidence type="ECO:0000313" key="3">
    <source>
        <dbReference type="Proteomes" id="UP000652354"/>
    </source>
</evidence>
<gene>
    <name evidence="2" type="ORF">Dac01nite_15380</name>
</gene>
<feature type="domain" description="Nitroreductase" evidence="1">
    <location>
        <begin position="20"/>
        <end position="177"/>
    </location>
</feature>
<organism evidence="2 3">
    <name type="scientific">Demequina activiva</name>
    <dbReference type="NCBI Taxonomy" id="1582364"/>
    <lineage>
        <taxon>Bacteria</taxon>
        <taxon>Bacillati</taxon>
        <taxon>Actinomycetota</taxon>
        <taxon>Actinomycetes</taxon>
        <taxon>Micrococcales</taxon>
        <taxon>Demequinaceae</taxon>
        <taxon>Demequina</taxon>
    </lineage>
</organism>
<dbReference type="Pfam" id="PF00881">
    <property type="entry name" value="Nitroreductase"/>
    <property type="match status" value="1"/>
</dbReference>
<accession>A0A919Q4J8</accession>